<organism evidence="3 4">
    <name type="scientific">Galendromus occidentalis</name>
    <name type="common">western predatory mite</name>
    <dbReference type="NCBI Taxonomy" id="34638"/>
    <lineage>
        <taxon>Eukaryota</taxon>
        <taxon>Metazoa</taxon>
        <taxon>Ecdysozoa</taxon>
        <taxon>Arthropoda</taxon>
        <taxon>Chelicerata</taxon>
        <taxon>Arachnida</taxon>
        <taxon>Acari</taxon>
        <taxon>Parasitiformes</taxon>
        <taxon>Mesostigmata</taxon>
        <taxon>Gamasina</taxon>
        <taxon>Phytoseioidea</taxon>
        <taxon>Phytoseiidae</taxon>
        <taxon>Typhlodrominae</taxon>
        <taxon>Galendromus</taxon>
    </lineage>
</organism>
<dbReference type="GO" id="GO:0005763">
    <property type="term" value="C:mitochondrial small ribosomal subunit"/>
    <property type="evidence" value="ECO:0007669"/>
    <property type="project" value="TreeGrafter"/>
</dbReference>
<dbReference type="GO" id="GO:0032543">
    <property type="term" value="P:mitochondrial translation"/>
    <property type="evidence" value="ECO:0007669"/>
    <property type="project" value="TreeGrafter"/>
</dbReference>
<dbReference type="InterPro" id="IPR036870">
    <property type="entry name" value="Ribosomal_bS18_sf"/>
</dbReference>
<accession>A0AAJ6QXN4</accession>
<dbReference type="RefSeq" id="XP_003747108.1">
    <property type="nucleotide sequence ID" value="XM_003747060.1"/>
</dbReference>
<keyword evidence="3" id="KW-1185">Reference proteome</keyword>
<name>A0AAJ6QXN4_9ACAR</name>
<evidence type="ECO:0000256" key="1">
    <source>
        <dbReference type="ARBA" id="ARBA00022980"/>
    </source>
</evidence>
<dbReference type="Gene3D" id="4.10.640.10">
    <property type="entry name" value="Ribosomal protein S18"/>
    <property type="match status" value="1"/>
</dbReference>
<dbReference type="Proteomes" id="UP000694867">
    <property type="component" value="Unplaced"/>
</dbReference>
<dbReference type="GO" id="GO:0003735">
    <property type="term" value="F:structural constituent of ribosome"/>
    <property type="evidence" value="ECO:0007669"/>
    <property type="project" value="InterPro"/>
</dbReference>
<protein>
    <submittedName>
        <fullName evidence="4">28S ribosomal protein S18a, mitochondrial</fullName>
    </submittedName>
</protein>
<dbReference type="AlphaFoldDB" id="A0AAJ6QXN4"/>
<proteinExistence type="predicted"/>
<dbReference type="GO" id="GO:0070181">
    <property type="term" value="F:small ribosomal subunit rRNA binding"/>
    <property type="evidence" value="ECO:0007669"/>
    <property type="project" value="TreeGrafter"/>
</dbReference>
<keyword evidence="2" id="KW-0687">Ribonucleoprotein</keyword>
<dbReference type="CTD" id="55168"/>
<reference evidence="4" key="1">
    <citation type="submission" date="2025-08" db="UniProtKB">
        <authorList>
            <consortium name="RefSeq"/>
        </authorList>
    </citation>
    <scope>IDENTIFICATION</scope>
</reference>
<evidence type="ECO:0000313" key="3">
    <source>
        <dbReference type="Proteomes" id="UP000694867"/>
    </source>
</evidence>
<evidence type="ECO:0000313" key="4">
    <source>
        <dbReference type="RefSeq" id="XP_003747108.1"/>
    </source>
</evidence>
<dbReference type="KEGG" id="goe:100905497"/>
<gene>
    <name evidence="4" type="primary">LOC100905497</name>
</gene>
<dbReference type="PANTHER" id="PTHR13479">
    <property type="entry name" value="30S RIBOSOMAL PROTEIN S18"/>
    <property type="match status" value="1"/>
</dbReference>
<sequence>MALCSARLILSKIPKRKPNHHGCPQRSLGTSAVLNAKRIVERQEDGVTVIKGEFVESPHAANLISSTKPGCSLCRLGIDRVTHDDVLILSQFMDSKGKMLPMEVTKLCLKQHRRVSSALYQAQRLGLIKTEEHAPRERWQELNNYFGKTRTRTDFGKPKIDIREFLRKPTMKPFWKA</sequence>
<evidence type="ECO:0000256" key="2">
    <source>
        <dbReference type="ARBA" id="ARBA00023274"/>
    </source>
</evidence>
<dbReference type="GeneID" id="100905497"/>
<dbReference type="InterPro" id="IPR001648">
    <property type="entry name" value="Ribosomal_bS18"/>
</dbReference>
<dbReference type="PANTHER" id="PTHR13479:SF66">
    <property type="entry name" value="LARGE RIBOSOMAL SUBUNIT PROTEIN ML66"/>
    <property type="match status" value="1"/>
</dbReference>
<keyword evidence="1 4" id="KW-0689">Ribosomal protein</keyword>
<dbReference type="SUPFAM" id="SSF46911">
    <property type="entry name" value="Ribosomal protein S18"/>
    <property type="match status" value="1"/>
</dbReference>
<dbReference type="Pfam" id="PF01084">
    <property type="entry name" value="Ribosomal_S18"/>
    <property type="match status" value="1"/>
</dbReference>